<dbReference type="Proteomes" id="UP001567538">
    <property type="component" value="Unassembled WGS sequence"/>
</dbReference>
<gene>
    <name evidence="4" type="ORF">AAHA92_08034</name>
</gene>
<comment type="caution">
    <text evidence="4">The sequence shown here is derived from an EMBL/GenBank/DDBJ whole genome shotgun (WGS) entry which is preliminary data.</text>
</comment>
<dbReference type="EC" id="2.3.2.27" evidence="4"/>
<dbReference type="GO" id="GO:0061630">
    <property type="term" value="F:ubiquitin protein ligase activity"/>
    <property type="evidence" value="ECO:0007669"/>
    <property type="project" value="UniProtKB-EC"/>
</dbReference>
<dbReference type="SUPFAM" id="SSF57850">
    <property type="entry name" value="RING/U-box"/>
    <property type="match status" value="1"/>
</dbReference>
<dbReference type="PROSITE" id="PS50089">
    <property type="entry name" value="ZF_RING_2"/>
    <property type="match status" value="1"/>
</dbReference>
<accession>A0ABD1HLY0</accession>
<dbReference type="AlphaFoldDB" id="A0ABD1HLY0"/>
<feature type="domain" description="RING-type" evidence="3">
    <location>
        <begin position="92"/>
        <end position="134"/>
    </location>
</feature>
<keyword evidence="4" id="KW-0012">Acyltransferase</keyword>
<dbReference type="SMART" id="SM00184">
    <property type="entry name" value="RING"/>
    <property type="match status" value="1"/>
</dbReference>
<dbReference type="InterPro" id="IPR001841">
    <property type="entry name" value="Znf_RING"/>
</dbReference>
<dbReference type="PANTHER" id="PTHR45676:SF159">
    <property type="entry name" value="RING-H2 FINGER PROTEIN ATL51"/>
    <property type="match status" value="1"/>
</dbReference>
<dbReference type="PANTHER" id="PTHR45676">
    <property type="entry name" value="RING-H2 FINGER PROTEIN ATL51-RELATED"/>
    <property type="match status" value="1"/>
</dbReference>
<keyword evidence="5" id="KW-1185">Reference proteome</keyword>
<dbReference type="Pfam" id="PF13639">
    <property type="entry name" value="zf-RING_2"/>
    <property type="match status" value="1"/>
</dbReference>
<keyword evidence="1" id="KW-0479">Metal-binding</keyword>
<protein>
    <submittedName>
        <fullName evidence="4">RING-type E3 ubiquitin transferase</fullName>
        <ecNumber evidence="4">2.3.2.27</ecNumber>
    </submittedName>
</protein>
<evidence type="ECO:0000313" key="5">
    <source>
        <dbReference type="Proteomes" id="UP001567538"/>
    </source>
</evidence>
<keyword evidence="1" id="KW-0862">Zinc</keyword>
<evidence type="ECO:0000313" key="4">
    <source>
        <dbReference type="EMBL" id="KAL1557460.1"/>
    </source>
</evidence>
<dbReference type="GO" id="GO:0008270">
    <property type="term" value="F:zinc ion binding"/>
    <property type="evidence" value="ECO:0007669"/>
    <property type="project" value="UniProtKB-KW"/>
</dbReference>
<dbReference type="Gene3D" id="3.30.40.10">
    <property type="entry name" value="Zinc/RING finger domain, C3HC4 (zinc finger)"/>
    <property type="match status" value="1"/>
</dbReference>
<dbReference type="InterPro" id="IPR013083">
    <property type="entry name" value="Znf_RING/FYVE/PHD"/>
</dbReference>
<evidence type="ECO:0000256" key="2">
    <source>
        <dbReference type="SAM" id="MobiDB-lite"/>
    </source>
</evidence>
<keyword evidence="1" id="KW-0863">Zinc-finger</keyword>
<feature type="compositionally biased region" description="Low complexity" evidence="2">
    <location>
        <begin position="34"/>
        <end position="43"/>
    </location>
</feature>
<keyword evidence="4" id="KW-0808">Transferase</keyword>
<name>A0ABD1HLY0_SALDI</name>
<feature type="region of interest" description="Disordered" evidence="2">
    <location>
        <begin position="34"/>
        <end position="53"/>
    </location>
</feature>
<dbReference type="EMBL" id="JBEAFC010000004">
    <property type="protein sequence ID" value="KAL1557460.1"/>
    <property type="molecule type" value="Genomic_DNA"/>
</dbReference>
<evidence type="ECO:0000256" key="1">
    <source>
        <dbReference type="PROSITE-ProRule" id="PRU00175"/>
    </source>
</evidence>
<organism evidence="4 5">
    <name type="scientific">Salvia divinorum</name>
    <name type="common">Maria pastora</name>
    <name type="synonym">Diviner's sage</name>
    <dbReference type="NCBI Taxonomy" id="28513"/>
    <lineage>
        <taxon>Eukaryota</taxon>
        <taxon>Viridiplantae</taxon>
        <taxon>Streptophyta</taxon>
        <taxon>Embryophyta</taxon>
        <taxon>Tracheophyta</taxon>
        <taxon>Spermatophyta</taxon>
        <taxon>Magnoliopsida</taxon>
        <taxon>eudicotyledons</taxon>
        <taxon>Gunneridae</taxon>
        <taxon>Pentapetalae</taxon>
        <taxon>asterids</taxon>
        <taxon>lamiids</taxon>
        <taxon>Lamiales</taxon>
        <taxon>Lamiaceae</taxon>
        <taxon>Nepetoideae</taxon>
        <taxon>Mentheae</taxon>
        <taxon>Salviinae</taxon>
        <taxon>Salvia</taxon>
        <taxon>Salvia subgen. Calosphace</taxon>
    </lineage>
</organism>
<sequence>MDAILWVLVGFIAGVLITGYTLCLHRPVTPAAAADNNNNNNDSNDNEDQPHEPIVTRTTIVRPVTGTGNLCVKVVKIVYDVCTDKSSTEGGCTICLEEYRDGERRATLDACSHRYHAACIERWLQGNDNCPLCRHHLV</sequence>
<evidence type="ECO:0000259" key="3">
    <source>
        <dbReference type="PROSITE" id="PS50089"/>
    </source>
</evidence>
<proteinExistence type="predicted"/>
<reference evidence="4 5" key="1">
    <citation type="submission" date="2024-06" db="EMBL/GenBank/DDBJ databases">
        <title>A chromosome level genome sequence of Diviner's sage (Salvia divinorum).</title>
        <authorList>
            <person name="Ford S.A."/>
            <person name="Ro D.-K."/>
            <person name="Ness R.W."/>
            <person name="Phillips M.A."/>
        </authorList>
    </citation>
    <scope>NUCLEOTIDE SEQUENCE [LARGE SCALE GENOMIC DNA]</scope>
    <source>
        <strain evidence="4">SAF-2024a</strain>
        <tissue evidence="4">Leaf</tissue>
    </source>
</reference>